<comment type="subcellular location">
    <subcellularLocation>
        <location evidence="3">Cytoplasm</location>
    </subcellularLocation>
</comment>
<dbReference type="Gene3D" id="3.20.20.70">
    <property type="entry name" value="Aldolase class I"/>
    <property type="match status" value="1"/>
</dbReference>
<comment type="pathway">
    <text evidence="3">Carbohydrate biosynthesis; gluconeogenesis.</text>
</comment>
<dbReference type="InterPro" id="IPR020861">
    <property type="entry name" value="Triosephosphate_isomerase_AS"/>
</dbReference>
<proteinExistence type="inferred from homology"/>
<gene>
    <name evidence="4" type="ORF">COU14_03505</name>
</gene>
<keyword evidence="2 3" id="KW-0413">Isomerase</keyword>
<dbReference type="PANTHER" id="PTHR21139:SF42">
    <property type="entry name" value="TRIOSEPHOSPHATE ISOMERASE"/>
    <property type="match status" value="1"/>
</dbReference>
<dbReference type="CDD" id="cd00311">
    <property type="entry name" value="TIM"/>
    <property type="match status" value="1"/>
</dbReference>
<dbReference type="EMBL" id="PFBG01000039">
    <property type="protein sequence ID" value="PIR85588.1"/>
    <property type="molecule type" value="Genomic_DNA"/>
</dbReference>
<dbReference type="GO" id="GO:0005829">
    <property type="term" value="C:cytosol"/>
    <property type="evidence" value="ECO:0007669"/>
    <property type="project" value="TreeGrafter"/>
</dbReference>
<dbReference type="InterPro" id="IPR035990">
    <property type="entry name" value="TIM_sf"/>
</dbReference>
<accession>A0A2H0UGQ9</accession>
<dbReference type="SUPFAM" id="SSF51351">
    <property type="entry name" value="Triosephosphate isomerase (TIM)"/>
    <property type="match status" value="1"/>
</dbReference>
<comment type="caution">
    <text evidence="4">The sequence shown here is derived from an EMBL/GenBank/DDBJ whole genome shotgun (WGS) entry which is preliminary data.</text>
</comment>
<evidence type="ECO:0000313" key="5">
    <source>
        <dbReference type="Proteomes" id="UP000229612"/>
    </source>
</evidence>
<dbReference type="GO" id="GO:0006096">
    <property type="term" value="P:glycolytic process"/>
    <property type="evidence" value="ECO:0007669"/>
    <property type="project" value="UniProtKB-UniRule"/>
</dbReference>
<keyword evidence="3" id="KW-0312">Gluconeogenesis</keyword>
<evidence type="ECO:0000256" key="2">
    <source>
        <dbReference type="ARBA" id="ARBA00023235"/>
    </source>
</evidence>
<keyword evidence="3" id="KW-0963">Cytoplasm</keyword>
<dbReference type="PANTHER" id="PTHR21139">
    <property type="entry name" value="TRIOSEPHOSPHATE ISOMERASE"/>
    <property type="match status" value="1"/>
</dbReference>
<dbReference type="GO" id="GO:0004807">
    <property type="term" value="F:triose-phosphate isomerase activity"/>
    <property type="evidence" value="ECO:0007669"/>
    <property type="project" value="UniProtKB-UniRule"/>
</dbReference>
<dbReference type="GO" id="GO:0006094">
    <property type="term" value="P:gluconeogenesis"/>
    <property type="evidence" value="ECO:0007669"/>
    <property type="project" value="UniProtKB-UniPathway"/>
</dbReference>
<comment type="subunit">
    <text evidence="3">Homodimer.</text>
</comment>
<dbReference type="EC" id="5.3.1.1" evidence="3"/>
<comment type="pathway">
    <text evidence="3">Carbohydrate degradation; glycolysis; D-glyceraldehyde 3-phosphate from glycerone phosphate: step 1/1.</text>
</comment>
<keyword evidence="3" id="KW-0324">Glycolysis</keyword>
<protein>
    <recommendedName>
        <fullName evidence="3">Triosephosphate isomerase</fullName>
        <ecNumber evidence="3">5.3.1.1</ecNumber>
    </recommendedName>
</protein>
<dbReference type="AlphaFoldDB" id="A0A2H0UGQ9"/>
<dbReference type="Pfam" id="PF00121">
    <property type="entry name" value="TIM"/>
    <property type="match status" value="1"/>
</dbReference>
<dbReference type="UniPathway" id="UPA00109">
    <property type="reaction ID" value="UER00189"/>
</dbReference>
<reference evidence="5" key="1">
    <citation type="submission" date="2017-09" db="EMBL/GenBank/DDBJ databases">
        <title>Depth-based differentiation of microbial function through sediment-hosted aquifers and enrichment of novel symbionts in the deep terrestrial subsurface.</title>
        <authorList>
            <person name="Probst A.J."/>
            <person name="Ladd B."/>
            <person name="Jarett J.K."/>
            <person name="Geller-Mcgrath D.E."/>
            <person name="Sieber C.M.K."/>
            <person name="Emerson J.B."/>
            <person name="Anantharaman K."/>
            <person name="Thomas B.C."/>
            <person name="Malmstrom R."/>
            <person name="Stieglmeier M."/>
            <person name="Klingl A."/>
            <person name="Woyke T."/>
            <person name="Ryan C.M."/>
            <person name="Banfield J.F."/>
        </authorList>
    </citation>
    <scope>NUCLEOTIDE SEQUENCE [LARGE SCALE GENOMIC DNA]</scope>
</reference>
<dbReference type="UniPathway" id="UPA00138"/>
<dbReference type="PROSITE" id="PS51440">
    <property type="entry name" value="TIM_2"/>
    <property type="match status" value="1"/>
</dbReference>
<comment type="similarity">
    <text evidence="1 3">Belongs to the triosephosphate isomerase family.</text>
</comment>
<dbReference type="PROSITE" id="PS00171">
    <property type="entry name" value="TIM_1"/>
    <property type="match status" value="1"/>
</dbReference>
<dbReference type="InterPro" id="IPR000652">
    <property type="entry name" value="Triosephosphate_isomerase"/>
</dbReference>
<evidence type="ECO:0000256" key="1">
    <source>
        <dbReference type="ARBA" id="ARBA00007422"/>
    </source>
</evidence>
<dbReference type="InterPro" id="IPR013785">
    <property type="entry name" value="Aldolase_TIM"/>
</dbReference>
<dbReference type="NCBIfam" id="TIGR00419">
    <property type="entry name" value="tim"/>
    <property type="match status" value="1"/>
</dbReference>
<dbReference type="GO" id="GO:0019563">
    <property type="term" value="P:glycerol catabolic process"/>
    <property type="evidence" value="ECO:0007669"/>
    <property type="project" value="TreeGrafter"/>
</dbReference>
<dbReference type="Proteomes" id="UP000229612">
    <property type="component" value="Unassembled WGS sequence"/>
</dbReference>
<comment type="catalytic activity">
    <reaction evidence="3">
        <text>D-glyceraldehyde 3-phosphate = dihydroxyacetone phosphate</text>
        <dbReference type="Rhea" id="RHEA:18585"/>
        <dbReference type="ChEBI" id="CHEBI:57642"/>
        <dbReference type="ChEBI" id="CHEBI:59776"/>
        <dbReference type="EC" id="5.3.1.1"/>
    </reaction>
</comment>
<dbReference type="GO" id="GO:0046166">
    <property type="term" value="P:glyceraldehyde-3-phosphate biosynthetic process"/>
    <property type="evidence" value="ECO:0007669"/>
    <property type="project" value="TreeGrafter"/>
</dbReference>
<evidence type="ECO:0000256" key="3">
    <source>
        <dbReference type="RuleBase" id="RU363013"/>
    </source>
</evidence>
<evidence type="ECO:0000313" key="4">
    <source>
        <dbReference type="EMBL" id="PIR85588.1"/>
    </source>
</evidence>
<name>A0A2H0UGQ9_9BACT</name>
<organism evidence="4 5">
    <name type="scientific">Candidatus Kaiserbacteria bacterium CG10_big_fil_rev_8_21_14_0_10_44_10</name>
    <dbReference type="NCBI Taxonomy" id="1974606"/>
    <lineage>
        <taxon>Bacteria</taxon>
        <taxon>Candidatus Kaiseribacteriota</taxon>
    </lineage>
</organism>
<sequence length="260" mass="28582">MKKRVRPLIVGNWKMNPATLARAEKIWVDVQKGLTGRKGQSDVAIAPPLPFIIDLKEMAGPQKIEFVSQDVSFNKEGPHTGEVSVSQLRSFGVKCSIVGHSERRAEGETDQIINRKVLALHEMKSSAIICVGEKSRDSTGDYFNVVEDQLNATLAGVKVEDLGRVIVAYEPVWAIGSGKNANAYQVEEMKLFIQKVLSDIYPREKASMVRIIYGGSVNENNAEELLKVGTVDGFLIGGASLDAKEFVSIIKIADDYARFV</sequence>